<dbReference type="RefSeq" id="WP_138986288.1">
    <property type="nucleotide sequence ID" value="NZ_CP043869.1"/>
</dbReference>
<dbReference type="EMBL" id="CP043869">
    <property type="protein sequence ID" value="QEQ95584.1"/>
    <property type="molecule type" value="Genomic_DNA"/>
</dbReference>
<feature type="transmembrane region" description="Helical" evidence="1">
    <location>
        <begin position="43"/>
        <end position="59"/>
    </location>
</feature>
<dbReference type="AlphaFoldDB" id="A0A5P1R7H2"/>
<feature type="chain" id="PRO_5024905751" description="Phage coat protein" evidence="2">
    <location>
        <begin position="20"/>
        <end position="66"/>
    </location>
</feature>
<dbReference type="Proteomes" id="UP000324760">
    <property type="component" value="Chromosome"/>
</dbReference>
<proteinExistence type="predicted"/>
<keyword evidence="1" id="KW-1133">Transmembrane helix</keyword>
<gene>
    <name evidence="3" type="ORF">F0U83_02060</name>
</gene>
<sequence>MKRVTAISFGALSSAPVLAHDNETTSSMMATLVHQLTAPDHLLMTAVVVAGIAFMPSVIRRIRNKK</sequence>
<keyword evidence="1" id="KW-0472">Membrane</keyword>
<evidence type="ECO:0000313" key="4">
    <source>
        <dbReference type="Proteomes" id="UP000324760"/>
    </source>
</evidence>
<keyword evidence="4" id="KW-1185">Reference proteome</keyword>
<organism evidence="3 4">
    <name type="scientific">Neptunomonas concharum</name>
    <dbReference type="NCBI Taxonomy" id="1031538"/>
    <lineage>
        <taxon>Bacteria</taxon>
        <taxon>Pseudomonadati</taxon>
        <taxon>Pseudomonadota</taxon>
        <taxon>Gammaproteobacteria</taxon>
        <taxon>Oceanospirillales</taxon>
        <taxon>Oceanospirillaceae</taxon>
        <taxon>Neptunomonas</taxon>
    </lineage>
</organism>
<evidence type="ECO:0000256" key="1">
    <source>
        <dbReference type="SAM" id="Phobius"/>
    </source>
</evidence>
<keyword evidence="1" id="KW-0812">Transmembrane</keyword>
<name>A0A5P1R7H2_9GAMM</name>
<keyword evidence="2" id="KW-0732">Signal</keyword>
<protein>
    <recommendedName>
        <fullName evidence="5">Phage coat protein</fullName>
    </recommendedName>
</protein>
<accession>A0A5P1R7H2</accession>
<evidence type="ECO:0000313" key="3">
    <source>
        <dbReference type="EMBL" id="QEQ95584.1"/>
    </source>
</evidence>
<feature type="signal peptide" evidence="2">
    <location>
        <begin position="1"/>
        <end position="19"/>
    </location>
</feature>
<evidence type="ECO:0008006" key="5">
    <source>
        <dbReference type="Google" id="ProtNLM"/>
    </source>
</evidence>
<reference evidence="3 4" key="1">
    <citation type="journal article" date="2019" name="Biochem. Eng. J.">
        <title>Metabolic engineering of the marine bacteria Neptunomonas concharum for the production of acetoin and meso-2,3-butanediol from acetate.</title>
        <authorList>
            <person name="Li W."/>
            <person name="Pu N."/>
            <person name="Liu C.-X."/>
            <person name="Yuan Q.-P."/>
            <person name="Li Z.-J."/>
        </authorList>
    </citation>
    <scope>NUCLEOTIDE SEQUENCE [LARGE SCALE GENOMIC DNA]</scope>
    <source>
        <strain evidence="3 4">JCM17730</strain>
    </source>
</reference>
<dbReference type="KEGG" id="ncu:F0U83_02060"/>
<evidence type="ECO:0000256" key="2">
    <source>
        <dbReference type="SAM" id="SignalP"/>
    </source>
</evidence>